<dbReference type="AlphaFoldDB" id="B1WZ79"/>
<dbReference type="EMBL" id="CP000806">
    <property type="protein sequence ID" value="ACB49445.1"/>
    <property type="molecule type" value="Genomic_DNA"/>
</dbReference>
<dbReference type="STRING" id="43989.cce_0093"/>
<dbReference type="KEGG" id="cyt:cce_0093"/>
<dbReference type="Pfam" id="PF13676">
    <property type="entry name" value="TIR_2"/>
    <property type="match status" value="1"/>
</dbReference>
<gene>
    <name evidence="2" type="ordered locus">cce_0093</name>
</gene>
<dbReference type="Gene3D" id="3.40.50.450">
    <property type="match status" value="1"/>
</dbReference>
<dbReference type="InterPro" id="IPR035897">
    <property type="entry name" value="Toll_tir_struct_dom_sf"/>
</dbReference>
<dbReference type="Proteomes" id="UP000001203">
    <property type="component" value="Chromosome circular"/>
</dbReference>
<dbReference type="InterPro" id="IPR000157">
    <property type="entry name" value="TIR_dom"/>
</dbReference>
<proteinExistence type="predicted"/>
<evidence type="ECO:0000313" key="2">
    <source>
        <dbReference type="EMBL" id="ACB49445.1"/>
    </source>
</evidence>
<feature type="domain" description="TIR" evidence="1">
    <location>
        <begin position="10"/>
        <end position="141"/>
    </location>
</feature>
<dbReference type="GO" id="GO:0007165">
    <property type="term" value="P:signal transduction"/>
    <property type="evidence" value="ECO:0007669"/>
    <property type="project" value="InterPro"/>
</dbReference>
<dbReference type="eggNOG" id="COG2944">
    <property type="taxonomic scope" value="Bacteria"/>
</dbReference>
<dbReference type="HOGENOM" id="CLU_512607_0_0_3"/>
<reference evidence="2 3" key="1">
    <citation type="journal article" date="2008" name="Proc. Natl. Acad. Sci. U.S.A.">
        <title>The genome of Cyanothece 51142, a unicellular diazotrophic cyanobacterium important in the marine nitrogen cycle.</title>
        <authorList>
            <person name="Welsh E.A."/>
            <person name="Liberton M."/>
            <person name="Stoeckel J."/>
            <person name="Loh T."/>
            <person name="Elvitigala T."/>
            <person name="Wang C."/>
            <person name="Wollam A."/>
            <person name="Fulton R.S."/>
            <person name="Clifton S.W."/>
            <person name="Jacobs J.M."/>
            <person name="Aurora R."/>
            <person name="Ghosh B.K."/>
            <person name="Sherman L.A."/>
            <person name="Smith R.D."/>
            <person name="Wilson R.K."/>
            <person name="Pakrasi H.B."/>
        </authorList>
    </citation>
    <scope>NUCLEOTIDE SEQUENCE [LARGE SCALE GENOMIC DNA]</scope>
    <source>
        <strain evidence="3">ATCC 51142 / BH68</strain>
    </source>
</reference>
<dbReference type="Gene3D" id="3.40.50.10140">
    <property type="entry name" value="Toll/interleukin-1 receptor homology (TIR) domain"/>
    <property type="match status" value="1"/>
</dbReference>
<evidence type="ECO:0000313" key="3">
    <source>
        <dbReference type="Proteomes" id="UP000001203"/>
    </source>
</evidence>
<accession>B1WZ79</accession>
<sequence>MYNQPDANKFEFDVFLAHNHDDKRQIRSIAHELKLRFIKPWFDEEQVPPGTPFGRIIEEAIPKVKSAAIFIGKNGLGNWQKAEQQALNQRCVDEGIAMIPVLLPEVDQVPEDIKTLFLIQLHSCVKFDKGIYDVKALDNLEWGITGRRPRREHYGILVNIPNYQTSCFLAMPKRGLDSIYESLKDVAKEVSVKQLVNNTGIELIQTKNKSDQGFVGDINEIIHKIRSSEVVVGVCVSEEKSSQLDPDVAYELGLAHALGKPLCIITDKTTHQSLSDYILKDIPEDEFIDYELSKSKGTLSDELKNKLEEILKSLKFPYLVEPRNRDISAINWEKTQCFLPNFQNNFCNILRFGLEIHTEFPSLQTLLTSLYKEIEEVAETLQDPSTTRNLEKEINDVIKAWKDYKQKYEGLYPLNSNNAQLREFKDTKDFNSLKDSFQSLQSDMSTRNQFGKQSYQAYKIVIQIIEAYPNLHQRLSDILDNEEVFNMLQKFVNVDSLGKDVKRLIGDIDQLVYMRAGTMMRNLAEMICCNQ</sequence>
<evidence type="ECO:0000259" key="1">
    <source>
        <dbReference type="PROSITE" id="PS50104"/>
    </source>
</evidence>
<dbReference type="OrthoDB" id="466317at2"/>
<dbReference type="RefSeq" id="WP_009543109.1">
    <property type="nucleotide sequence ID" value="NC_010546.1"/>
</dbReference>
<name>B1WZ79_CROS5</name>
<organism evidence="2 3">
    <name type="scientific">Crocosphaera subtropica (strain ATCC 51142 / BH68)</name>
    <name type="common">Cyanothece sp. (strain ATCC 51142)</name>
    <dbReference type="NCBI Taxonomy" id="43989"/>
    <lineage>
        <taxon>Bacteria</taxon>
        <taxon>Bacillati</taxon>
        <taxon>Cyanobacteriota</taxon>
        <taxon>Cyanophyceae</taxon>
        <taxon>Oscillatoriophycideae</taxon>
        <taxon>Chroococcales</taxon>
        <taxon>Aphanothecaceae</taxon>
        <taxon>Crocosphaera</taxon>
        <taxon>Crocosphaera subtropica</taxon>
    </lineage>
</organism>
<keyword evidence="3" id="KW-1185">Reference proteome</keyword>
<protein>
    <recommendedName>
        <fullName evidence="1">TIR domain-containing protein</fullName>
    </recommendedName>
</protein>
<dbReference type="SUPFAM" id="SSF52200">
    <property type="entry name" value="Toll/Interleukin receptor TIR domain"/>
    <property type="match status" value="1"/>
</dbReference>
<dbReference type="PROSITE" id="PS50104">
    <property type="entry name" value="TIR"/>
    <property type="match status" value="1"/>
</dbReference>